<feature type="region of interest" description="Disordered" evidence="3">
    <location>
        <begin position="264"/>
        <end position="301"/>
    </location>
</feature>
<feature type="compositionally biased region" description="Polar residues" evidence="3">
    <location>
        <begin position="349"/>
        <end position="366"/>
    </location>
</feature>
<feature type="region of interest" description="Disordered" evidence="3">
    <location>
        <begin position="342"/>
        <end position="366"/>
    </location>
</feature>
<protein>
    <recommendedName>
        <fullName evidence="4">RING-type domain-containing protein</fullName>
    </recommendedName>
</protein>
<dbReference type="PROSITE" id="PS50089">
    <property type="entry name" value="ZF_RING_2"/>
    <property type="match status" value="1"/>
</dbReference>
<dbReference type="Pfam" id="PF20235">
    <property type="entry name" value="PIR2-like_helical"/>
    <property type="match status" value="1"/>
</dbReference>
<feature type="compositionally biased region" description="Polar residues" evidence="3">
    <location>
        <begin position="495"/>
        <end position="508"/>
    </location>
</feature>
<sequence>MESTARKGCNAGMDTTGPVSASDQSRNMRKFQTDTPPPSNVTGFIPLQPPQNDSSTYEFSTETFEMPPSQGQPLRSSVNLSKVHQGFTPDRLKLDLGLPSQFNVGQGVTQQPRGEIVGTDEVQLATWSHPGEAELAKLAISNLDVIFKSAIRKLVSYGYPEKIATEAVLLSDICYGSEDLITAIVENTLTVIRRTEGSVDLTTTDHNHNYLKELESLEKDVLSEMVYVLRGVCPLFSVGDAIWCLLLCDMNITCACTTDPEGFSGLSDERRLSRTSAYSKPKENEDSRARGSGVSLSGGSASSLAVLPSHLPPAEEEHSSPSLSLTGGLNLEDSSLSLKSFKKSVSSSNPQHSDNSINSKRVLSSINKRDSVSRQRYLLEKIHKKHGRKGSSGVGKLISQSGSSVSDKKLKPQRDSNSKSLKMASLKITGAVGVAKVSQEINSCISLINVGPSTAASLNSQTDIHVSELLKTNAGATPVLLTSSVSHTSSGTNTETSLSLATTSNTKPVTMGTKDGIPTGSITGALFDKSSDQLVAQDKKEAIILYLTYMAKDLNNQVKEWNDWAAQKVMQATRRLSKDSDELKMLRQEKEGVKQPKKKRNLEKRVINKLAKMEVGMCNAREQYVLANSAIQRLESENAAVRREMEVAELYAVESAAKLEEALNREKSTMKKFQSWEEQKVSMQEELAMEKVKLEKLLKEVERAKIHKNQIEARCRQEEKEKEDLLAQGTQIRKEREQIEASTKSKGSVIELEADSIFHRCKEDIQKLKKDISKLKLKIDSSKIAALNSSTTTTASKPILDFKDRNYLKRERECVMCLSEEACVVFVPCAHQVVCTTCNELHEKKGMKDCPSCRSTIRRRIAIRYAHSS</sequence>
<dbReference type="InterPro" id="IPR046527">
    <property type="entry name" value="PIR2-like_helical"/>
</dbReference>
<keyword evidence="2" id="KW-0175">Coiled coil</keyword>
<feature type="compositionally biased region" description="Low complexity" evidence="3">
    <location>
        <begin position="290"/>
        <end position="301"/>
    </location>
</feature>
<dbReference type="InterPro" id="IPR013083">
    <property type="entry name" value="Znf_RING/FYVE/PHD"/>
</dbReference>
<dbReference type="GO" id="GO:0008270">
    <property type="term" value="F:zinc ion binding"/>
    <property type="evidence" value="ECO:0007669"/>
    <property type="project" value="UniProtKB-KW"/>
</dbReference>
<feature type="compositionally biased region" description="Basic and acidic residues" evidence="3">
    <location>
        <begin position="406"/>
        <end position="417"/>
    </location>
</feature>
<dbReference type="AlphaFoldDB" id="A0AAN7R9X2"/>
<accession>A0AAN7R9X2</accession>
<dbReference type="SUPFAM" id="SSF57850">
    <property type="entry name" value="RING/U-box"/>
    <property type="match status" value="1"/>
</dbReference>
<dbReference type="Gene3D" id="3.30.40.10">
    <property type="entry name" value="Zinc/RING finger domain, C3HC4 (zinc finger)"/>
    <property type="match status" value="1"/>
</dbReference>
<dbReference type="Proteomes" id="UP001346149">
    <property type="component" value="Unassembled WGS sequence"/>
</dbReference>
<gene>
    <name evidence="5" type="ORF">SAY86_013221</name>
</gene>
<feature type="region of interest" description="Disordered" evidence="3">
    <location>
        <begin position="486"/>
        <end position="514"/>
    </location>
</feature>
<keyword evidence="1" id="KW-0862">Zinc</keyword>
<evidence type="ECO:0000256" key="3">
    <source>
        <dbReference type="SAM" id="MobiDB-lite"/>
    </source>
</evidence>
<keyword evidence="1" id="KW-0479">Metal-binding</keyword>
<dbReference type="CDD" id="cd23128">
    <property type="entry name" value="RING-HC_MIP1-like"/>
    <property type="match status" value="1"/>
</dbReference>
<comment type="caution">
    <text evidence="5">The sequence shown here is derived from an EMBL/GenBank/DDBJ whole genome shotgun (WGS) entry which is preliminary data.</text>
</comment>
<evidence type="ECO:0000313" key="5">
    <source>
        <dbReference type="EMBL" id="KAK4795227.1"/>
    </source>
</evidence>
<feature type="compositionally biased region" description="Basic and acidic residues" evidence="3">
    <location>
        <begin position="280"/>
        <end position="289"/>
    </location>
</feature>
<keyword evidence="1" id="KW-0863">Zinc-finger</keyword>
<reference evidence="5 6" key="1">
    <citation type="journal article" date="2023" name="Hortic Res">
        <title>Pangenome of water caltrop reveals structural variations and asymmetric subgenome divergence after allopolyploidization.</title>
        <authorList>
            <person name="Zhang X."/>
            <person name="Chen Y."/>
            <person name="Wang L."/>
            <person name="Yuan Y."/>
            <person name="Fang M."/>
            <person name="Shi L."/>
            <person name="Lu R."/>
            <person name="Comes H.P."/>
            <person name="Ma Y."/>
            <person name="Chen Y."/>
            <person name="Huang G."/>
            <person name="Zhou Y."/>
            <person name="Zheng Z."/>
            <person name="Qiu Y."/>
        </authorList>
    </citation>
    <scope>NUCLEOTIDE SEQUENCE [LARGE SCALE GENOMIC DNA]</scope>
    <source>
        <strain evidence="5">F231</strain>
    </source>
</reference>
<dbReference type="PANTHER" id="PTHR46405:SF9">
    <property type="entry name" value="E3 UBIQUITIN-PROTEIN LIGASE RF298"/>
    <property type="match status" value="1"/>
</dbReference>
<dbReference type="Pfam" id="PF13920">
    <property type="entry name" value="zf-C3HC4_3"/>
    <property type="match status" value="1"/>
</dbReference>
<proteinExistence type="predicted"/>
<keyword evidence="6" id="KW-1185">Reference proteome</keyword>
<dbReference type="InterPro" id="IPR001841">
    <property type="entry name" value="Znf_RING"/>
</dbReference>
<feature type="domain" description="RING-type" evidence="4">
    <location>
        <begin position="814"/>
        <end position="854"/>
    </location>
</feature>
<dbReference type="EMBL" id="JAXQNO010000007">
    <property type="protein sequence ID" value="KAK4795227.1"/>
    <property type="molecule type" value="Genomic_DNA"/>
</dbReference>
<evidence type="ECO:0000256" key="1">
    <source>
        <dbReference type="PROSITE-ProRule" id="PRU00175"/>
    </source>
</evidence>
<dbReference type="PANTHER" id="PTHR46405">
    <property type="entry name" value="OS05G0141500 PROTEIN"/>
    <property type="match status" value="1"/>
</dbReference>
<feature type="coiled-coil region" evidence="2">
    <location>
        <begin position="624"/>
        <end position="785"/>
    </location>
</feature>
<name>A0AAN7R9X2_TRANT</name>
<dbReference type="InterPro" id="IPR046934">
    <property type="entry name" value="PIR2-like"/>
</dbReference>
<feature type="region of interest" description="Disordered" evidence="3">
    <location>
        <begin position="382"/>
        <end position="419"/>
    </location>
</feature>
<organism evidence="5 6">
    <name type="scientific">Trapa natans</name>
    <name type="common">Water chestnut</name>
    <dbReference type="NCBI Taxonomy" id="22666"/>
    <lineage>
        <taxon>Eukaryota</taxon>
        <taxon>Viridiplantae</taxon>
        <taxon>Streptophyta</taxon>
        <taxon>Embryophyta</taxon>
        <taxon>Tracheophyta</taxon>
        <taxon>Spermatophyta</taxon>
        <taxon>Magnoliopsida</taxon>
        <taxon>eudicotyledons</taxon>
        <taxon>Gunneridae</taxon>
        <taxon>Pentapetalae</taxon>
        <taxon>rosids</taxon>
        <taxon>malvids</taxon>
        <taxon>Myrtales</taxon>
        <taxon>Lythraceae</taxon>
        <taxon>Trapa</taxon>
    </lineage>
</organism>
<feature type="region of interest" description="Disordered" evidence="3">
    <location>
        <begin position="1"/>
        <end position="57"/>
    </location>
</feature>
<evidence type="ECO:0000256" key="2">
    <source>
        <dbReference type="SAM" id="Coils"/>
    </source>
</evidence>
<evidence type="ECO:0000259" key="4">
    <source>
        <dbReference type="PROSITE" id="PS50089"/>
    </source>
</evidence>
<evidence type="ECO:0000313" key="6">
    <source>
        <dbReference type="Proteomes" id="UP001346149"/>
    </source>
</evidence>